<protein>
    <submittedName>
        <fullName evidence="4">Alpha/beta hydrolase</fullName>
    </submittedName>
</protein>
<dbReference type="GO" id="GO:0016787">
    <property type="term" value="F:hydrolase activity"/>
    <property type="evidence" value="ECO:0007669"/>
    <property type="project" value="UniProtKB-KW"/>
</dbReference>
<feature type="domain" description="AB hydrolase-1" evidence="3">
    <location>
        <begin position="60"/>
        <end position="308"/>
    </location>
</feature>
<evidence type="ECO:0000313" key="4">
    <source>
        <dbReference type="EMBL" id="KAA8679471.1"/>
    </source>
</evidence>
<accession>A0A5M9P2J4</accession>
<dbReference type="Gene3D" id="3.40.50.1820">
    <property type="entry name" value="alpha/beta hydrolase"/>
    <property type="match status" value="1"/>
</dbReference>
<keyword evidence="2" id="KW-0732">Signal</keyword>
<keyword evidence="5" id="KW-1185">Reference proteome</keyword>
<dbReference type="InterPro" id="IPR000073">
    <property type="entry name" value="AB_hydrolase_1"/>
</dbReference>
<keyword evidence="1 4" id="KW-0378">Hydrolase</keyword>
<reference evidence="4 5" key="1">
    <citation type="submission" date="2019-09" db="EMBL/GenBank/DDBJ databases">
        <title>Draft genome sequence of various Type strains from the CCUG.</title>
        <authorList>
            <person name="Pineiro-Iglesias B."/>
            <person name="Tunovic T."/>
            <person name="Unosson C."/>
            <person name="Inganas E."/>
            <person name="Ohlen M."/>
            <person name="Cardew S."/>
            <person name="Jensie-Markopoulos S."/>
            <person name="Salva-Serra F."/>
            <person name="Jaen-Luchoro D."/>
            <person name="Karlsson R."/>
            <person name="Svensson-Stadler L."/>
            <person name="Chun J."/>
            <person name="Moore E."/>
        </authorList>
    </citation>
    <scope>NUCLEOTIDE SEQUENCE [LARGE SCALE GENOMIC DNA]</scope>
    <source>
        <strain evidence="4 5">CCUG 56969T</strain>
    </source>
</reference>
<comment type="caution">
    <text evidence="4">The sequence shown here is derived from an EMBL/GenBank/DDBJ whole genome shotgun (WGS) entry which is preliminary data.</text>
</comment>
<evidence type="ECO:0000259" key="3">
    <source>
        <dbReference type="Pfam" id="PF00561"/>
    </source>
</evidence>
<evidence type="ECO:0000256" key="2">
    <source>
        <dbReference type="SAM" id="SignalP"/>
    </source>
</evidence>
<dbReference type="EMBL" id="VXJS01000002">
    <property type="protein sequence ID" value="KAA8679471.1"/>
    <property type="molecule type" value="Genomic_DNA"/>
</dbReference>
<dbReference type="SUPFAM" id="SSF53474">
    <property type="entry name" value="alpha/beta-Hydrolases"/>
    <property type="match status" value="1"/>
</dbReference>
<evidence type="ECO:0000256" key="1">
    <source>
        <dbReference type="ARBA" id="ARBA00022801"/>
    </source>
</evidence>
<evidence type="ECO:0000313" key="5">
    <source>
        <dbReference type="Proteomes" id="UP000322521"/>
    </source>
</evidence>
<sequence length="324" mass="36345">MKKWKKTLLVASGILLSSMAFAGNEQSQADSEFPIPSGFESSFKEVNGVKLHYVIGGEGPLLVMVHGFAQSWYEWHQLMPKLAEDYQVIAMDLPGLGLSEPLDSTYTGQDVSPYIHSLAKTFSPDDKFNVIAHDIGGWVTYPMLAQHQNDIDKVALLETIVPSDLIYTFPAYTPQGESTAWHFSFFSAKNELAESLISGNEDKFFKHFILEHAENKNAFSDELFGMYAESYKKPQTLNAAFEYYRALPESVIQNDNLSENNLLKMPILTISGNGQGSLGATQFNQMKEYANDVQGHVLESCGHWLMEECPVQVEDLVIDFFNKK</sequence>
<gene>
    <name evidence="4" type="ORF">F4W18_04315</name>
</gene>
<dbReference type="PANTHER" id="PTHR43329">
    <property type="entry name" value="EPOXIDE HYDROLASE"/>
    <property type="match status" value="1"/>
</dbReference>
<dbReference type="AlphaFoldDB" id="A0A5M9P2J4"/>
<proteinExistence type="predicted"/>
<feature type="signal peptide" evidence="2">
    <location>
        <begin position="1"/>
        <end position="22"/>
    </location>
</feature>
<dbReference type="OrthoDB" id="5853561at2"/>
<organism evidence="4 5">
    <name type="scientific">Vibrio gigantis</name>
    <dbReference type="NCBI Taxonomy" id="296199"/>
    <lineage>
        <taxon>Bacteria</taxon>
        <taxon>Pseudomonadati</taxon>
        <taxon>Pseudomonadota</taxon>
        <taxon>Gammaproteobacteria</taxon>
        <taxon>Vibrionales</taxon>
        <taxon>Vibrionaceae</taxon>
        <taxon>Vibrio</taxon>
    </lineage>
</organism>
<dbReference type="PRINTS" id="PR00412">
    <property type="entry name" value="EPOXHYDRLASE"/>
</dbReference>
<dbReference type="InterPro" id="IPR029058">
    <property type="entry name" value="AB_hydrolase_fold"/>
</dbReference>
<dbReference type="Pfam" id="PF00561">
    <property type="entry name" value="Abhydrolase_1"/>
    <property type="match status" value="1"/>
</dbReference>
<name>A0A5M9P2J4_9VIBR</name>
<dbReference type="RefSeq" id="WP_086714190.1">
    <property type="nucleotide sequence ID" value="NZ_AP025493.1"/>
</dbReference>
<dbReference type="Proteomes" id="UP000322521">
    <property type="component" value="Unassembled WGS sequence"/>
</dbReference>
<dbReference type="InterPro" id="IPR000639">
    <property type="entry name" value="Epox_hydrolase-like"/>
</dbReference>
<feature type="chain" id="PRO_5024392089" evidence="2">
    <location>
        <begin position="23"/>
        <end position="324"/>
    </location>
</feature>